<accession>D8VMV2</accession>
<protein>
    <submittedName>
        <fullName evidence="1">Uncharacterized protein</fullName>
    </submittedName>
</protein>
<dbReference type="AlphaFoldDB" id="D8VMV2"/>
<sequence>MKLKILFASVAVFAIGVHVQAAESEFSFTVHNSTKVAIKQILVSEDGKSWGEFDIGSGIAAGATESLVWDTSTNSEECSQSVKAVFSDGEESEPAQFDFCEEGLELEF</sequence>
<name>D8VMV2_9ZZZZ</name>
<evidence type="ECO:0000313" key="1">
    <source>
        <dbReference type="EMBL" id="ACY24736.1"/>
    </source>
</evidence>
<proteinExistence type="predicted"/>
<dbReference type="EMBL" id="GQ996410">
    <property type="protein sequence ID" value="ACY24736.1"/>
    <property type="molecule type" value="Genomic_DNA"/>
</dbReference>
<reference evidence="1" key="1">
    <citation type="submission" date="2009-09" db="EMBL/GenBank/DDBJ databases">
        <authorList>
            <person name="Beloqi A."/>
            <person name="Nechitaylo T.Y."/>
            <person name="Lopez-Cortes N."/>
            <person name="Vietes M."/>
            <person name="Polaina J."/>
            <person name="Strittmatter A."/>
            <person name="Reva O."/>
            <person name="Waliczek A."/>
            <person name="Golyshina O.V."/>
            <person name="Ferrer M."/>
            <person name="Golyshin P.N."/>
        </authorList>
    </citation>
    <scope>NUCLEOTIDE SEQUENCE</scope>
</reference>
<organism evidence="1">
    <name type="scientific">uncultured organism</name>
    <dbReference type="NCBI Taxonomy" id="155900"/>
    <lineage>
        <taxon>unclassified sequences</taxon>
        <taxon>environmental samples</taxon>
    </lineage>
</organism>
<reference evidence="1" key="2">
    <citation type="journal article" date="2010" name="Appl. Environ. Microbiol.">
        <title>Diversity of glycosyl hydrolases from cellulose-depleting communities enriched from casts of two earthworm species.</title>
        <authorList>
            <person name="Beloqui A."/>
            <person name="Nechitaylo T.Y."/>
            <person name="Lopez-Cortes N."/>
            <person name="Ghazi A."/>
            <person name="Guazzaroni M.E."/>
            <person name="Polaina J."/>
            <person name="Strittmatter A.W."/>
            <person name="Reva O."/>
            <person name="Waliczek A."/>
            <person name="Yakimov M.M."/>
            <person name="Golyshina O.V."/>
            <person name="Ferrer M."/>
            <person name="Golyshin P.N."/>
        </authorList>
    </citation>
    <scope>NUCLEOTIDE SEQUENCE</scope>
</reference>